<accession>A0ACC2SZR0</accession>
<gene>
    <name evidence="1" type="ORF">DSO57_1034489</name>
</gene>
<keyword evidence="2" id="KW-1185">Reference proteome</keyword>
<dbReference type="Proteomes" id="UP001165960">
    <property type="component" value="Unassembled WGS sequence"/>
</dbReference>
<evidence type="ECO:0000313" key="2">
    <source>
        <dbReference type="Proteomes" id="UP001165960"/>
    </source>
</evidence>
<protein>
    <submittedName>
        <fullName evidence="1">Uncharacterized protein</fullName>
    </submittedName>
</protein>
<organism evidence="1 2">
    <name type="scientific">Entomophthora muscae</name>
    <dbReference type="NCBI Taxonomy" id="34485"/>
    <lineage>
        <taxon>Eukaryota</taxon>
        <taxon>Fungi</taxon>
        <taxon>Fungi incertae sedis</taxon>
        <taxon>Zoopagomycota</taxon>
        <taxon>Entomophthoromycotina</taxon>
        <taxon>Entomophthoromycetes</taxon>
        <taxon>Entomophthorales</taxon>
        <taxon>Entomophthoraceae</taxon>
        <taxon>Entomophthora</taxon>
    </lineage>
</organism>
<reference evidence="1" key="1">
    <citation type="submission" date="2022-04" db="EMBL/GenBank/DDBJ databases">
        <title>Genome of the entomopathogenic fungus Entomophthora muscae.</title>
        <authorList>
            <person name="Elya C."/>
            <person name="Lovett B.R."/>
            <person name="Lee E."/>
            <person name="Macias A.M."/>
            <person name="Hajek A.E."/>
            <person name="De Bivort B.L."/>
            <person name="Kasson M.T."/>
            <person name="De Fine Licht H.H."/>
            <person name="Stajich J.E."/>
        </authorList>
    </citation>
    <scope>NUCLEOTIDE SEQUENCE</scope>
    <source>
        <strain evidence="1">Berkeley</strain>
    </source>
</reference>
<evidence type="ECO:0000313" key="1">
    <source>
        <dbReference type="EMBL" id="KAJ9067883.1"/>
    </source>
</evidence>
<comment type="caution">
    <text evidence="1">The sequence shown here is derived from an EMBL/GenBank/DDBJ whole genome shotgun (WGS) entry which is preliminary data.</text>
</comment>
<dbReference type="EMBL" id="QTSX02003838">
    <property type="protein sequence ID" value="KAJ9067883.1"/>
    <property type="molecule type" value="Genomic_DNA"/>
</dbReference>
<sequence length="114" mass="12733">MTVLQDAAPKKHRIPELIHKERNRNTILNSLRDLIHLTIKVSEARKKLKAIKKLANTMDDLPFNPFPIPIGLDTIIGLVPLIGDPLTLLIALYQVWLAFSGLGLPYPLVAFSCT</sequence>
<proteinExistence type="predicted"/>
<name>A0ACC2SZR0_9FUNG</name>